<dbReference type="PRINTS" id="PR00380">
    <property type="entry name" value="KINESINHEAVY"/>
</dbReference>
<dbReference type="Gene3D" id="3.40.850.10">
    <property type="entry name" value="Kinesin motor domain"/>
    <property type="match status" value="2"/>
</dbReference>
<name>A0A9W7AL71_9STRA</name>
<organism evidence="10 11">
    <name type="scientific">Triparma retinervis</name>
    <dbReference type="NCBI Taxonomy" id="2557542"/>
    <lineage>
        <taxon>Eukaryota</taxon>
        <taxon>Sar</taxon>
        <taxon>Stramenopiles</taxon>
        <taxon>Ochrophyta</taxon>
        <taxon>Bolidophyceae</taxon>
        <taxon>Parmales</taxon>
        <taxon>Triparmaceae</taxon>
        <taxon>Triparma</taxon>
    </lineage>
</organism>
<keyword evidence="11" id="KW-1185">Reference proteome</keyword>
<evidence type="ECO:0000256" key="6">
    <source>
        <dbReference type="RuleBase" id="RU000394"/>
    </source>
</evidence>
<dbReference type="PROSITE" id="PS00411">
    <property type="entry name" value="KINESIN_MOTOR_1"/>
    <property type="match status" value="1"/>
</dbReference>
<dbReference type="GO" id="GO:0008017">
    <property type="term" value="F:microtubule binding"/>
    <property type="evidence" value="ECO:0007669"/>
    <property type="project" value="InterPro"/>
</dbReference>
<dbReference type="InterPro" id="IPR027417">
    <property type="entry name" value="P-loop_NTPase"/>
</dbReference>
<dbReference type="EMBL" id="BRXZ01002926">
    <property type="protein sequence ID" value="GMH73046.1"/>
    <property type="molecule type" value="Genomic_DNA"/>
</dbReference>
<dbReference type="InterPro" id="IPR036961">
    <property type="entry name" value="Kinesin_motor_dom_sf"/>
</dbReference>
<evidence type="ECO:0000256" key="2">
    <source>
        <dbReference type="ARBA" id="ARBA00022840"/>
    </source>
</evidence>
<proteinExistence type="inferred from homology"/>
<keyword evidence="1 5" id="KW-0547">Nucleotide-binding</keyword>
<dbReference type="PANTHER" id="PTHR47968:SF75">
    <property type="entry name" value="CENTROMERE-ASSOCIATED PROTEIN E"/>
    <property type="match status" value="1"/>
</dbReference>
<comment type="caution">
    <text evidence="10">The sequence shown here is derived from an EMBL/GenBank/DDBJ whole genome shotgun (WGS) entry which is preliminary data.</text>
</comment>
<dbReference type="AlphaFoldDB" id="A0A9W7AL71"/>
<feature type="compositionally biased region" description="Low complexity" evidence="8">
    <location>
        <begin position="24"/>
        <end position="44"/>
    </location>
</feature>
<dbReference type="SMART" id="SM00129">
    <property type="entry name" value="KISc"/>
    <property type="match status" value="1"/>
</dbReference>
<dbReference type="InterPro" id="IPR027640">
    <property type="entry name" value="Kinesin-like_fam"/>
</dbReference>
<feature type="region of interest" description="Disordered" evidence="8">
    <location>
        <begin position="221"/>
        <end position="248"/>
    </location>
</feature>
<evidence type="ECO:0000313" key="11">
    <source>
        <dbReference type="Proteomes" id="UP001165082"/>
    </source>
</evidence>
<dbReference type="SUPFAM" id="SSF52540">
    <property type="entry name" value="P-loop containing nucleoside triphosphate hydrolases"/>
    <property type="match status" value="1"/>
</dbReference>
<dbReference type="PANTHER" id="PTHR47968">
    <property type="entry name" value="CENTROMERE PROTEIN E"/>
    <property type="match status" value="1"/>
</dbReference>
<keyword evidence="6" id="KW-0493">Microtubule</keyword>
<evidence type="ECO:0000256" key="1">
    <source>
        <dbReference type="ARBA" id="ARBA00022741"/>
    </source>
</evidence>
<keyword evidence="3 7" id="KW-0175">Coiled coil</keyword>
<dbReference type="GO" id="GO:0005874">
    <property type="term" value="C:microtubule"/>
    <property type="evidence" value="ECO:0007669"/>
    <property type="project" value="UniProtKB-KW"/>
</dbReference>
<sequence>MPSRVRVVARVRPSSESDSSCTTPLKLPPQYSLSSPSSPISSVPSSRALSIDPISSKLVSYRPFAPPVTFTFDRVLPPGASQGAVFDAAVNVASVSEDVFKGLSGGVLCYGQTGAGKTFTMFGDMGDDVALEETSLLPPPPPLSTNLTAAEMLATPKRVHRERKEKEEEEERRAIENARAQLRMAKKKQSEADERHNINEFDLPKNSTPSQRVSSIMRNYKPNNSNIINSSRNTTSSKKHTITKPPEGAGIIPRVVRALFSISRRYSKKGDDVKITFCFVQLYNEKVSDLLKPPPPPGSSAKVESLQIREDPNLGVFIPSATQVIATSTRGVLAVLRTAAKHRAVRCTKQNSFSSRSHAILRFTVTRGTADESRPGMSKVRRGTLTFVDLAGSERIVKSGIDKNRPAVDEARQINKSISALGNVIKALASNSAKGPDGAACKAAPSNLAHVPFRDSKLTRILTETLSGKAACVLIANLSNQVDNAEENMMTL</sequence>
<dbReference type="OrthoDB" id="199629at2759"/>
<dbReference type="GO" id="GO:0003777">
    <property type="term" value="F:microtubule motor activity"/>
    <property type="evidence" value="ECO:0007669"/>
    <property type="project" value="InterPro"/>
</dbReference>
<evidence type="ECO:0000256" key="8">
    <source>
        <dbReference type="SAM" id="MobiDB-lite"/>
    </source>
</evidence>
<evidence type="ECO:0000313" key="10">
    <source>
        <dbReference type="EMBL" id="GMH73046.1"/>
    </source>
</evidence>
<feature type="non-terminal residue" evidence="10">
    <location>
        <position position="492"/>
    </location>
</feature>
<dbReference type="InterPro" id="IPR001752">
    <property type="entry name" value="Kinesin_motor_dom"/>
</dbReference>
<feature type="domain" description="Kinesin motor" evidence="9">
    <location>
        <begin position="4"/>
        <end position="492"/>
    </location>
</feature>
<feature type="binding site" evidence="5">
    <location>
        <begin position="111"/>
        <end position="118"/>
    </location>
    <ligand>
        <name>ATP</name>
        <dbReference type="ChEBI" id="CHEBI:30616"/>
    </ligand>
</feature>
<feature type="compositionally biased region" description="Low complexity" evidence="8">
    <location>
        <begin position="1"/>
        <end position="17"/>
    </location>
</feature>
<dbReference type="GO" id="GO:0007018">
    <property type="term" value="P:microtubule-based movement"/>
    <property type="evidence" value="ECO:0007669"/>
    <property type="project" value="InterPro"/>
</dbReference>
<comment type="similarity">
    <text evidence="5 6">Belongs to the TRAFAC class myosin-kinesin ATPase superfamily. Kinesin family.</text>
</comment>
<feature type="region of interest" description="Disordered" evidence="8">
    <location>
        <begin position="1"/>
        <end position="44"/>
    </location>
</feature>
<keyword evidence="4 5" id="KW-0505">Motor protein</keyword>
<dbReference type="Pfam" id="PF00225">
    <property type="entry name" value="Kinesin"/>
    <property type="match status" value="2"/>
</dbReference>
<feature type="compositionally biased region" description="Low complexity" evidence="8">
    <location>
        <begin position="223"/>
        <end position="236"/>
    </location>
</feature>
<dbReference type="PROSITE" id="PS50067">
    <property type="entry name" value="KINESIN_MOTOR_2"/>
    <property type="match status" value="1"/>
</dbReference>
<accession>A0A9W7AL71</accession>
<evidence type="ECO:0000259" key="9">
    <source>
        <dbReference type="PROSITE" id="PS50067"/>
    </source>
</evidence>
<keyword evidence="2 5" id="KW-0067">ATP-binding</keyword>
<protein>
    <recommendedName>
        <fullName evidence="6">Kinesin-like protein</fullName>
    </recommendedName>
</protein>
<evidence type="ECO:0000256" key="3">
    <source>
        <dbReference type="ARBA" id="ARBA00023054"/>
    </source>
</evidence>
<gene>
    <name evidence="10" type="ORF">TrRE_jg4303</name>
</gene>
<reference evidence="10" key="1">
    <citation type="submission" date="2022-07" db="EMBL/GenBank/DDBJ databases">
        <title>Genome analysis of Parmales, a sister group of diatoms, reveals the evolutionary specialization of diatoms from phago-mixotrophs to photoautotrophs.</title>
        <authorList>
            <person name="Ban H."/>
            <person name="Sato S."/>
            <person name="Yoshikawa S."/>
            <person name="Kazumasa Y."/>
            <person name="Nakamura Y."/>
            <person name="Ichinomiya M."/>
            <person name="Saitoh K."/>
            <person name="Sato N."/>
            <person name="Blanc-Mathieu R."/>
            <person name="Endo H."/>
            <person name="Kuwata A."/>
            <person name="Ogata H."/>
        </authorList>
    </citation>
    <scope>NUCLEOTIDE SEQUENCE</scope>
</reference>
<evidence type="ECO:0000256" key="4">
    <source>
        <dbReference type="ARBA" id="ARBA00023175"/>
    </source>
</evidence>
<dbReference type="InterPro" id="IPR019821">
    <property type="entry name" value="Kinesin_motor_CS"/>
</dbReference>
<evidence type="ECO:0000256" key="7">
    <source>
        <dbReference type="SAM" id="Coils"/>
    </source>
</evidence>
<dbReference type="GO" id="GO:0005524">
    <property type="term" value="F:ATP binding"/>
    <property type="evidence" value="ECO:0007669"/>
    <property type="project" value="UniProtKB-UniRule"/>
</dbReference>
<dbReference type="Proteomes" id="UP001165082">
    <property type="component" value="Unassembled WGS sequence"/>
</dbReference>
<evidence type="ECO:0000256" key="5">
    <source>
        <dbReference type="PROSITE-ProRule" id="PRU00283"/>
    </source>
</evidence>
<feature type="coiled-coil region" evidence="7">
    <location>
        <begin position="157"/>
        <end position="195"/>
    </location>
</feature>